<evidence type="ECO:0000256" key="1">
    <source>
        <dbReference type="SAM" id="MobiDB-lite"/>
    </source>
</evidence>
<accession>A0ABS0C449</accession>
<sequence>MPAHCRRHISHRSEISATTNYLAAEVPGDIRSWLIPVGPVDELVATYGQDPGARVEYIRDHFSEHLTLDPIGAPRAMLWSKDHFAGIPVAEGVTVHRCRLDDLGPRHLASVERDGGRRPRGRLPATRRQRPLARRARKLVSRPCSTT</sequence>
<proteinExistence type="predicted"/>
<feature type="compositionally biased region" description="Basic residues" evidence="1">
    <location>
        <begin position="118"/>
        <end position="140"/>
    </location>
</feature>
<dbReference type="RefSeq" id="WP_195031694.1">
    <property type="nucleotide sequence ID" value="NZ_JADLRE010000002.1"/>
</dbReference>
<dbReference type="Pfam" id="PF03583">
    <property type="entry name" value="LIP"/>
    <property type="match status" value="1"/>
</dbReference>
<name>A0ABS0C449_9NOCA</name>
<dbReference type="InterPro" id="IPR005152">
    <property type="entry name" value="Lipase_secreted"/>
</dbReference>
<organism evidence="2 3">
    <name type="scientific">Nocardia abscessus</name>
    <dbReference type="NCBI Taxonomy" id="120957"/>
    <lineage>
        <taxon>Bacteria</taxon>
        <taxon>Bacillati</taxon>
        <taxon>Actinomycetota</taxon>
        <taxon>Actinomycetes</taxon>
        <taxon>Mycobacteriales</taxon>
        <taxon>Nocardiaceae</taxon>
        <taxon>Nocardia</taxon>
    </lineage>
</organism>
<reference evidence="2 3" key="1">
    <citation type="submission" date="2020-10" db="EMBL/GenBank/DDBJ databases">
        <title>Identification of Nocardia species via Next-generation sequencing and recognition of intraspecies genetic diversity.</title>
        <authorList>
            <person name="Li P."/>
            <person name="Li P."/>
            <person name="Lu B."/>
        </authorList>
    </citation>
    <scope>NUCLEOTIDE SEQUENCE [LARGE SCALE GENOMIC DNA]</scope>
    <source>
        <strain evidence="2 3">N-11</strain>
    </source>
</reference>
<evidence type="ECO:0000313" key="2">
    <source>
        <dbReference type="EMBL" id="MBF6224357.1"/>
    </source>
</evidence>
<comment type="caution">
    <text evidence="2">The sequence shown here is derived from an EMBL/GenBank/DDBJ whole genome shotgun (WGS) entry which is preliminary data.</text>
</comment>
<evidence type="ECO:0000313" key="3">
    <source>
        <dbReference type="Proteomes" id="UP000807309"/>
    </source>
</evidence>
<dbReference type="Proteomes" id="UP000807309">
    <property type="component" value="Unassembled WGS sequence"/>
</dbReference>
<keyword evidence="3" id="KW-1185">Reference proteome</keyword>
<protein>
    <submittedName>
        <fullName evidence="2">Uncharacterized protein</fullName>
    </submittedName>
</protein>
<dbReference type="EMBL" id="JADLRE010000002">
    <property type="protein sequence ID" value="MBF6224357.1"/>
    <property type="molecule type" value="Genomic_DNA"/>
</dbReference>
<dbReference type="InterPro" id="IPR029058">
    <property type="entry name" value="AB_hydrolase_fold"/>
</dbReference>
<gene>
    <name evidence="2" type="ORF">IU470_04415</name>
</gene>
<dbReference type="Gene3D" id="3.40.50.1820">
    <property type="entry name" value="alpha/beta hydrolase"/>
    <property type="match status" value="1"/>
</dbReference>
<feature type="region of interest" description="Disordered" evidence="1">
    <location>
        <begin position="109"/>
        <end position="147"/>
    </location>
</feature>